<dbReference type="Pfam" id="PF01724">
    <property type="entry name" value="DUF29"/>
    <property type="match status" value="1"/>
</dbReference>
<evidence type="ECO:0000313" key="2">
    <source>
        <dbReference type="Proteomes" id="UP000054051"/>
    </source>
</evidence>
<protein>
    <recommendedName>
        <fullName evidence="3">DUF29 domain-containing protein</fullName>
    </recommendedName>
</protein>
<proteinExistence type="predicted"/>
<sequence>MIRTEYQQDIIQWAYEQAHFIRSGQFDLLDREHLADEIEDVAKSEQRELASRMAVLLAHLLKWKYQPERRGNSRRLTIKLQRKALAKRLKNTPSLKPILAGSEWQEGMWNDGVVCAMKETGREDFPETCPWTFEQALNQDWLPD</sequence>
<name>G2J7Q5_9BURK</name>
<accession>G2J7Q5</accession>
<dbReference type="eggNOG" id="COG0639">
    <property type="taxonomic scope" value="Bacteria"/>
</dbReference>
<dbReference type="PANTHER" id="PTHR34235">
    <property type="entry name" value="SLR1203 PROTEIN-RELATED"/>
    <property type="match status" value="1"/>
</dbReference>
<dbReference type="RefSeq" id="WP_006682074.1">
    <property type="nucleotide sequence ID" value="NZ_CAFB01000034.1"/>
</dbReference>
<evidence type="ECO:0008006" key="3">
    <source>
        <dbReference type="Google" id="ProtNLM"/>
    </source>
</evidence>
<dbReference type="EMBL" id="CAFB01000034">
    <property type="protein sequence ID" value="CCD28800.1"/>
    <property type="molecule type" value="Genomic_DNA"/>
</dbReference>
<dbReference type="Gene3D" id="1.20.1220.20">
    <property type="entry name" value="Uncharcterised protein PF01724"/>
    <property type="match status" value="1"/>
</dbReference>
<keyword evidence="2" id="KW-1185">Reference proteome</keyword>
<dbReference type="PANTHER" id="PTHR34235:SF4">
    <property type="entry name" value="SLR0291 PROTEIN"/>
    <property type="match status" value="1"/>
</dbReference>
<gene>
    <name evidence="1" type="ORF">CAGGBEG34_180109</name>
</gene>
<dbReference type="STRING" id="1070319.CAGGBEG34_180109"/>
<comment type="caution">
    <text evidence="1">The sequence shown here is derived from an EMBL/GenBank/DDBJ whole genome shotgun (WGS) entry which is preliminary data.</text>
</comment>
<dbReference type="AlphaFoldDB" id="G2J7Q5"/>
<reference evidence="1 2" key="1">
    <citation type="submission" date="2011-08" db="EMBL/GenBank/DDBJ databases">
        <title>The genome of the obligate endobacterium of an arbuscular mycorrhizal fungus reveals an interphylum network of nutritional interactions.</title>
        <authorList>
            <person name="Ghignone S."/>
            <person name="Salvioli A."/>
            <person name="Anca I."/>
            <person name="Lumini E."/>
            <person name="Ortu G."/>
            <person name="Petiti L."/>
            <person name="Cruveiller S."/>
            <person name="Bianciotto V."/>
            <person name="Piffanelli P."/>
            <person name="Lanfranco L."/>
            <person name="Bonfante P."/>
        </authorList>
    </citation>
    <scope>NUCLEOTIDE SEQUENCE [LARGE SCALE GENOMIC DNA]</scope>
    <source>
        <strain evidence="1 2">BEG34</strain>
    </source>
</reference>
<dbReference type="InterPro" id="IPR002636">
    <property type="entry name" value="DUF29"/>
</dbReference>
<evidence type="ECO:0000313" key="1">
    <source>
        <dbReference type="EMBL" id="CCD28800.1"/>
    </source>
</evidence>
<dbReference type="Proteomes" id="UP000054051">
    <property type="component" value="Unassembled WGS sequence"/>
</dbReference>
<organism evidence="1 2">
    <name type="scientific">Candidatus Glomeribacter gigasporarum BEG34</name>
    <dbReference type="NCBI Taxonomy" id="1070319"/>
    <lineage>
        <taxon>Bacteria</taxon>
        <taxon>Pseudomonadati</taxon>
        <taxon>Pseudomonadota</taxon>
        <taxon>Betaproteobacteria</taxon>
        <taxon>Burkholderiales</taxon>
        <taxon>Burkholderiaceae</taxon>
        <taxon>Candidatus Glomeribacter</taxon>
    </lineage>
</organism>